<proteinExistence type="predicted"/>
<dbReference type="SUPFAM" id="SSF54893">
    <property type="entry name" value="Aspartate carbamoyltransferase, Regulatory-chain, N-terminal domain"/>
    <property type="match status" value="1"/>
</dbReference>
<feature type="domain" description="Aspartate carbamoyltransferase regulatory subunit N-terminal" evidence="4">
    <location>
        <begin position="1"/>
        <end position="89"/>
    </location>
</feature>
<dbReference type="PANTHER" id="PTHR35805">
    <property type="entry name" value="ASPARTATE CARBAMOYLTRANSFERASE REGULATORY CHAIN"/>
    <property type="match status" value="1"/>
</dbReference>
<evidence type="ECO:0000259" key="4">
    <source>
        <dbReference type="Pfam" id="PF01948"/>
    </source>
</evidence>
<evidence type="ECO:0000256" key="1">
    <source>
        <dbReference type="ARBA" id="ARBA00022723"/>
    </source>
</evidence>
<gene>
    <name evidence="6" type="ORF">JHK62_03860</name>
</gene>
<dbReference type="Gene3D" id="3.30.70.140">
    <property type="entry name" value="Aspartate carbamoyltransferase regulatory subunit, N-terminal domain"/>
    <property type="match status" value="1"/>
</dbReference>
<dbReference type="Gene3D" id="2.30.30.20">
    <property type="entry name" value="Aspartate carbamoyltransferase regulatory subunit, C-terminal domain"/>
    <property type="match status" value="1"/>
</dbReference>
<evidence type="ECO:0000313" key="7">
    <source>
        <dbReference type="Proteomes" id="UP000653045"/>
    </source>
</evidence>
<feature type="domain" description="Aspartate carbamoyltransferase regulatory subunit C-terminal" evidence="5">
    <location>
        <begin position="96"/>
        <end position="136"/>
    </location>
</feature>
<dbReference type="InterPro" id="IPR020545">
    <property type="entry name" value="Asp_carbamoyltransf_reg_N"/>
</dbReference>
<evidence type="ECO:0000256" key="2">
    <source>
        <dbReference type="ARBA" id="ARBA00022833"/>
    </source>
</evidence>
<dbReference type="InterPro" id="IPR036792">
    <property type="entry name" value="Asp_carbatrfase_reg_C_sf"/>
</dbReference>
<protein>
    <submittedName>
        <fullName evidence="6">Aspartate carbamoyltransferase regulatory subunit</fullName>
    </submittedName>
</protein>
<sequence length="140" mass="15852">MNIDGIKTGIVLDHIKAGKSMEIYDLLKLDKLSCGVAVIQRVMSTKFGRKDIIKIDEDIPLNVDVLGYVDSNITVNRIKEGKLEEKVHLSLPETLTDVIKCKNPRCITSIEQEIVQQFKLVNKEQKVYRCVYCDAEQVTA</sequence>
<comment type="caution">
    <text evidence="6">The sequence shown here is derived from an EMBL/GenBank/DDBJ whole genome shotgun (WGS) entry which is preliminary data.</text>
</comment>
<reference evidence="6 7" key="1">
    <citation type="journal article" date="2021" name="Int. J. Syst. Evol. Microbiol.">
        <title>Streptococcus vicugnae sp. nov., isolated from faeces of alpacas (Vicugna pacos) and cattle (Bos taurus), Streptococcus zalophi sp. nov., and Streptococcus pacificus sp. nov., isolated from respiratory tract of California sea lions (Zalophus californianus).</title>
        <authorList>
            <person name="Volokhov D.V."/>
            <person name="Zagorodnyaya T.A."/>
            <person name="Shen Z."/>
            <person name="Blom J."/>
            <person name="Furtak V.A."/>
            <person name="Eisenberg T."/>
            <person name="Fan P."/>
            <person name="Jeong K.C."/>
            <person name="Gao Y."/>
            <person name="Zhang S."/>
            <person name="Amselle M."/>
        </authorList>
    </citation>
    <scope>NUCLEOTIDE SEQUENCE [LARGE SCALE GENOMIC DNA]</scope>
    <source>
        <strain evidence="6 7">CSL7591</strain>
    </source>
</reference>
<name>A0ABS0ZIL4_9STRE</name>
<dbReference type="RefSeq" id="WP_199575375.1">
    <property type="nucleotide sequence ID" value="NZ_JAENBO010000002.1"/>
</dbReference>
<dbReference type="Proteomes" id="UP000653045">
    <property type="component" value="Unassembled WGS sequence"/>
</dbReference>
<evidence type="ECO:0000259" key="5">
    <source>
        <dbReference type="Pfam" id="PF02748"/>
    </source>
</evidence>
<dbReference type="EMBL" id="JAENBO010000002">
    <property type="protein sequence ID" value="MBJ8325814.1"/>
    <property type="molecule type" value="Genomic_DNA"/>
</dbReference>
<dbReference type="InterPro" id="IPR002801">
    <property type="entry name" value="Asp_carbamoylTrfase_reg"/>
</dbReference>
<keyword evidence="3" id="KW-0665">Pyrimidine biosynthesis</keyword>
<accession>A0ABS0ZIL4</accession>
<keyword evidence="1" id="KW-0479">Metal-binding</keyword>
<evidence type="ECO:0000313" key="6">
    <source>
        <dbReference type="EMBL" id="MBJ8325814.1"/>
    </source>
</evidence>
<organism evidence="6 7">
    <name type="scientific">Streptococcus pacificus</name>
    <dbReference type="NCBI Taxonomy" id="2740577"/>
    <lineage>
        <taxon>Bacteria</taxon>
        <taxon>Bacillati</taxon>
        <taxon>Bacillota</taxon>
        <taxon>Bacilli</taxon>
        <taxon>Lactobacillales</taxon>
        <taxon>Streptococcaceae</taxon>
        <taxon>Streptococcus</taxon>
    </lineage>
</organism>
<dbReference type="PANTHER" id="PTHR35805:SF1">
    <property type="entry name" value="ASPARTATE CARBAMOYLTRANSFERASE REGULATORY CHAIN"/>
    <property type="match status" value="1"/>
</dbReference>
<dbReference type="NCBIfam" id="NF002063">
    <property type="entry name" value="PRK00893.1-3"/>
    <property type="match status" value="1"/>
</dbReference>
<dbReference type="Pfam" id="PF01948">
    <property type="entry name" value="PyrI"/>
    <property type="match status" value="1"/>
</dbReference>
<evidence type="ECO:0000256" key="3">
    <source>
        <dbReference type="ARBA" id="ARBA00022975"/>
    </source>
</evidence>
<keyword evidence="7" id="KW-1185">Reference proteome</keyword>
<dbReference type="SUPFAM" id="SSF57825">
    <property type="entry name" value="Aspartate carbamoyltransferase, Regulatory-chain, C-terminal domain"/>
    <property type="match status" value="1"/>
</dbReference>
<keyword evidence="2" id="KW-0862">Zinc</keyword>
<dbReference type="InterPro" id="IPR020542">
    <property type="entry name" value="Asp_carbamoyltrfase_reg_C"/>
</dbReference>
<dbReference type="InterPro" id="IPR036793">
    <property type="entry name" value="Asp_carbatrfase_reg_N_sf"/>
</dbReference>
<dbReference type="Pfam" id="PF02748">
    <property type="entry name" value="PyrI_C"/>
    <property type="match status" value="1"/>
</dbReference>